<evidence type="ECO:0000313" key="2">
    <source>
        <dbReference type="Proteomes" id="UP000799537"/>
    </source>
</evidence>
<reference evidence="1" key="1">
    <citation type="journal article" date="2020" name="Stud. Mycol.">
        <title>101 Dothideomycetes genomes: a test case for predicting lifestyles and emergence of pathogens.</title>
        <authorList>
            <person name="Haridas S."/>
            <person name="Albert R."/>
            <person name="Binder M."/>
            <person name="Bloem J."/>
            <person name="Labutti K."/>
            <person name="Salamov A."/>
            <person name="Andreopoulos B."/>
            <person name="Baker S."/>
            <person name="Barry K."/>
            <person name="Bills G."/>
            <person name="Bluhm B."/>
            <person name="Cannon C."/>
            <person name="Castanera R."/>
            <person name="Culley D."/>
            <person name="Daum C."/>
            <person name="Ezra D."/>
            <person name="Gonzalez J."/>
            <person name="Henrissat B."/>
            <person name="Kuo A."/>
            <person name="Liang C."/>
            <person name="Lipzen A."/>
            <person name="Lutzoni F."/>
            <person name="Magnuson J."/>
            <person name="Mondo S."/>
            <person name="Nolan M."/>
            <person name="Ohm R."/>
            <person name="Pangilinan J."/>
            <person name="Park H.-J."/>
            <person name="Ramirez L."/>
            <person name="Alfaro M."/>
            <person name="Sun H."/>
            <person name="Tritt A."/>
            <person name="Yoshinaga Y."/>
            <person name="Zwiers L.-H."/>
            <person name="Turgeon B."/>
            <person name="Goodwin S."/>
            <person name="Spatafora J."/>
            <person name="Crous P."/>
            <person name="Grigoriev I."/>
        </authorList>
    </citation>
    <scope>NUCLEOTIDE SEQUENCE</scope>
    <source>
        <strain evidence="1">ATCC 36951</strain>
    </source>
</reference>
<dbReference type="AlphaFoldDB" id="A0A6A6CTV6"/>
<keyword evidence="2" id="KW-1185">Reference proteome</keyword>
<accession>A0A6A6CTV6</accession>
<dbReference type="GeneID" id="54558188"/>
<gene>
    <name evidence="1" type="ORF">M409DRAFT_19402</name>
</gene>
<protein>
    <submittedName>
        <fullName evidence="1">Uncharacterized protein</fullName>
    </submittedName>
</protein>
<evidence type="ECO:0000313" key="1">
    <source>
        <dbReference type="EMBL" id="KAF2170584.1"/>
    </source>
</evidence>
<proteinExistence type="predicted"/>
<dbReference type="RefSeq" id="XP_033671473.1">
    <property type="nucleotide sequence ID" value="XM_033804916.1"/>
</dbReference>
<dbReference type="OrthoDB" id="4360026at2759"/>
<dbReference type="EMBL" id="ML993585">
    <property type="protein sequence ID" value="KAF2170584.1"/>
    <property type="molecule type" value="Genomic_DNA"/>
</dbReference>
<sequence length="530" mass="59392">MIDPRCMEVSDQPSVGLDRLKVKKYSFKSTTAAIKGQRVPDALGLPLLRICTIRGIRYNDGFGEELRGSAPEFTRALNARDIMSNRIPHIENTDEDTPYCIWHPNTALEATYREIAHKYPHMRYQVGRACAVAGYTELFLELNLRPDAHIAEEAREAGHMAIYGHIMAKPSVYSIMDDYNRTVNSATPDVSCLNGDTAVCSSLDIKQAFTEATVPEIIDGEEFPGFLEDAGYVENTFDITEDMCIDITTSEGPSHLTAEAVARRKTLIGLLTESLPTHLPTVDKDLPICMAAYNGDIDRYGRLRRPKMVEGEPQCCVRGIYHNTMFAIWWSKQTLPADDEGALSKAICARFIMNNVLSKVSSDNLPYLIWYPTVAAPTTYRKVAQIVPQTIPQVLRACIVADYVDLFDELSTDAIPDDAILKEAALSPNRHYEQALLARVAVAGKRKIAPYEEWKLGTHRELNGSAIDVPMSRVWLAPSTHPYTLYNVHRGDVSRLELLACLPEEWRIGVDDEDTEKDVDYIDHPLELNV</sequence>
<organism evidence="1 2">
    <name type="scientific">Zasmidium cellare ATCC 36951</name>
    <dbReference type="NCBI Taxonomy" id="1080233"/>
    <lineage>
        <taxon>Eukaryota</taxon>
        <taxon>Fungi</taxon>
        <taxon>Dikarya</taxon>
        <taxon>Ascomycota</taxon>
        <taxon>Pezizomycotina</taxon>
        <taxon>Dothideomycetes</taxon>
        <taxon>Dothideomycetidae</taxon>
        <taxon>Mycosphaerellales</taxon>
        <taxon>Mycosphaerellaceae</taxon>
        <taxon>Zasmidium</taxon>
    </lineage>
</organism>
<dbReference type="Proteomes" id="UP000799537">
    <property type="component" value="Unassembled WGS sequence"/>
</dbReference>
<name>A0A6A6CTV6_ZASCE</name>